<evidence type="ECO:0000256" key="4">
    <source>
        <dbReference type="ARBA" id="ARBA00023136"/>
    </source>
</evidence>
<comment type="similarity">
    <text evidence="5">Belongs to the PRA1 family.</text>
</comment>
<feature type="compositionally biased region" description="Basic and acidic residues" evidence="6">
    <location>
        <begin position="1"/>
        <end position="44"/>
    </location>
</feature>
<accession>A0A0P4WTI6</accession>
<dbReference type="GO" id="GO:0016020">
    <property type="term" value="C:membrane"/>
    <property type="evidence" value="ECO:0007669"/>
    <property type="project" value="UniProtKB-SubCell"/>
</dbReference>
<dbReference type="InterPro" id="IPR004895">
    <property type="entry name" value="Prenylated_rab_accept_PRA1"/>
</dbReference>
<organism evidence="7">
    <name type="scientific">Scylla olivacea</name>
    <name type="common">Orange mud crab</name>
    <name type="synonym">Cancer olivacea</name>
    <dbReference type="NCBI Taxonomy" id="85551"/>
    <lineage>
        <taxon>Eukaryota</taxon>
        <taxon>Metazoa</taxon>
        <taxon>Ecdysozoa</taxon>
        <taxon>Arthropoda</taxon>
        <taxon>Crustacea</taxon>
        <taxon>Multicrustacea</taxon>
        <taxon>Malacostraca</taxon>
        <taxon>Eumalacostraca</taxon>
        <taxon>Eucarida</taxon>
        <taxon>Decapoda</taxon>
        <taxon>Pleocyemata</taxon>
        <taxon>Brachyura</taxon>
        <taxon>Eubrachyura</taxon>
        <taxon>Portunoidea</taxon>
        <taxon>Portunidae</taxon>
        <taxon>Portuninae</taxon>
        <taxon>Scylla</taxon>
    </lineage>
</organism>
<evidence type="ECO:0000256" key="2">
    <source>
        <dbReference type="ARBA" id="ARBA00022692"/>
    </source>
</evidence>
<evidence type="ECO:0000256" key="1">
    <source>
        <dbReference type="ARBA" id="ARBA00004141"/>
    </source>
</evidence>
<evidence type="ECO:0000256" key="5">
    <source>
        <dbReference type="RuleBase" id="RU363107"/>
    </source>
</evidence>
<feature type="transmembrane region" description="Helical" evidence="5">
    <location>
        <begin position="215"/>
        <end position="247"/>
    </location>
</feature>
<dbReference type="Pfam" id="PF03208">
    <property type="entry name" value="PRA1"/>
    <property type="match status" value="1"/>
</dbReference>
<evidence type="ECO:0000313" key="7">
    <source>
        <dbReference type="EMBL" id="JAI65165.1"/>
    </source>
</evidence>
<name>A0A0P4WTI6_SCYOL</name>
<dbReference type="EMBL" id="GDRN01061789">
    <property type="protein sequence ID" value="JAI65165.1"/>
    <property type="molecule type" value="Transcribed_RNA"/>
</dbReference>
<feature type="compositionally biased region" description="Acidic residues" evidence="6">
    <location>
        <begin position="45"/>
        <end position="58"/>
    </location>
</feature>
<keyword evidence="3 5" id="KW-1133">Transmembrane helix</keyword>
<protein>
    <recommendedName>
        <fullName evidence="5">PRA1 family protein</fullName>
    </recommendedName>
</protein>
<dbReference type="AlphaFoldDB" id="A0A0P4WTI6"/>
<keyword evidence="2 5" id="KW-0812">Transmembrane</keyword>
<evidence type="ECO:0000256" key="3">
    <source>
        <dbReference type="ARBA" id="ARBA00022989"/>
    </source>
</evidence>
<reference evidence="7" key="1">
    <citation type="submission" date="2015-09" db="EMBL/GenBank/DDBJ databases">
        <title>Scylla olivacea transcriptome.</title>
        <authorList>
            <person name="Ikhwanuddin M."/>
        </authorList>
    </citation>
    <scope>NUCLEOTIDE SEQUENCE</scope>
</reference>
<comment type="caution">
    <text evidence="5">Lacks conserved residue(s) required for the propagation of feature annotation.</text>
</comment>
<keyword evidence="4 5" id="KW-0472">Membrane</keyword>
<comment type="subcellular location">
    <subcellularLocation>
        <location evidence="1 5">Membrane</location>
        <topology evidence="1 5">Multi-pass membrane protein</topology>
    </subcellularLocation>
</comment>
<sequence length="265" mass="30402">MDHDKDGAEKPLEPSEPREPREESTEPREPKYPTEPEKKWHWEAWEEELGEEETESESCETRDEVGRMDVKDKAQHVKALVQHTCGSLLNRPGAVADLFIVGWRCWFLFLKTLETALRVSPRSSPYALDLLCSLKNLSVPQSREEARRRVLDNYASYSGEYFWLLRSLVCFCVCRFVSPWRVGLAVVFLAVCGFVPLEDRRVGPYVMQRDLQRVFLVMVAVCGSGVVDVVSWCLLLACPAVLLHLFLHNSSFTSHRPLFSNLLRS</sequence>
<evidence type="ECO:0000256" key="6">
    <source>
        <dbReference type="SAM" id="MobiDB-lite"/>
    </source>
</evidence>
<feature type="region of interest" description="Disordered" evidence="6">
    <location>
        <begin position="1"/>
        <end position="63"/>
    </location>
</feature>
<proteinExistence type="inferred from homology"/>